<proteinExistence type="predicted"/>
<feature type="domain" description="Response regulatory" evidence="3">
    <location>
        <begin position="4"/>
        <end position="120"/>
    </location>
</feature>
<gene>
    <name evidence="4" type="ORF">NBH00_22915</name>
</gene>
<dbReference type="Proteomes" id="UP001056035">
    <property type="component" value="Chromosome"/>
</dbReference>
<dbReference type="InterPro" id="IPR011006">
    <property type="entry name" value="CheY-like_superfamily"/>
</dbReference>
<keyword evidence="1 2" id="KW-0597">Phosphoprotein</keyword>
<dbReference type="SMART" id="SM00448">
    <property type="entry name" value="REC"/>
    <property type="match status" value="1"/>
</dbReference>
<dbReference type="PROSITE" id="PS50110">
    <property type="entry name" value="RESPONSE_REGULATORY"/>
    <property type="match status" value="1"/>
</dbReference>
<sequence>MSRSVLIVDDDPFIRKLIATTLEDVAGFELVEAADGVEAVDYATAHPPAIVFLDVNMPRLDGIGAAAQLRALPGTEATTIVMLTAAGAERERAARDAGADLFLTKPFSPLDLLRLVDEIGGSA</sequence>
<evidence type="ECO:0000313" key="5">
    <source>
        <dbReference type="Proteomes" id="UP001056035"/>
    </source>
</evidence>
<organism evidence="4 5">
    <name type="scientific">Paraconexibacter antarcticus</name>
    <dbReference type="NCBI Taxonomy" id="2949664"/>
    <lineage>
        <taxon>Bacteria</taxon>
        <taxon>Bacillati</taxon>
        <taxon>Actinomycetota</taxon>
        <taxon>Thermoleophilia</taxon>
        <taxon>Solirubrobacterales</taxon>
        <taxon>Paraconexibacteraceae</taxon>
        <taxon>Paraconexibacter</taxon>
    </lineage>
</organism>
<evidence type="ECO:0000259" key="3">
    <source>
        <dbReference type="PROSITE" id="PS50110"/>
    </source>
</evidence>
<dbReference type="Gene3D" id="3.40.50.2300">
    <property type="match status" value="1"/>
</dbReference>
<evidence type="ECO:0000313" key="4">
    <source>
        <dbReference type="EMBL" id="UTI64177.1"/>
    </source>
</evidence>
<name>A0ABY5DSY9_9ACTN</name>
<dbReference type="SUPFAM" id="SSF52172">
    <property type="entry name" value="CheY-like"/>
    <property type="match status" value="1"/>
</dbReference>
<accession>A0ABY5DSY9</accession>
<feature type="modified residue" description="4-aspartylphosphate" evidence="2">
    <location>
        <position position="54"/>
    </location>
</feature>
<dbReference type="EMBL" id="CP098502">
    <property type="protein sequence ID" value="UTI64177.1"/>
    <property type="molecule type" value="Genomic_DNA"/>
</dbReference>
<dbReference type="PANTHER" id="PTHR44591:SF3">
    <property type="entry name" value="RESPONSE REGULATORY DOMAIN-CONTAINING PROTEIN"/>
    <property type="match status" value="1"/>
</dbReference>
<dbReference type="Pfam" id="PF00072">
    <property type="entry name" value="Response_reg"/>
    <property type="match status" value="1"/>
</dbReference>
<dbReference type="InterPro" id="IPR050595">
    <property type="entry name" value="Bact_response_regulator"/>
</dbReference>
<dbReference type="InterPro" id="IPR001789">
    <property type="entry name" value="Sig_transdc_resp-reg_receiver"/>
</dbReference>
<evidence type="ECO:0000256" key="1">
    <source>
        <dbReference type="ARBA" id="ARBA00022553"/>
    </source>
</evidence>
<evidence type="ECO:0000256" key="2">
    <source>
        <dbReference type="PROSITE-ProRule" id="PRU00169"/>
    </source>
</evidence>
<dbReference type="PANTHER" id="PTHR44591">
    <property type="entry name" value="STRESS RESPONSE REGULATOR PROTEIN 1"/>
    <property type="match status" value="1"/>
</dbReference>
<protein>
    <submittedName>
        <fullName evidence="4">Response regulator</fullName>
    </submittedName>
</protein>
<reference evidence="4 5" key="1">
    <citation type="submission" date="2022-06" db="EMBL/GenBank/DDBJ databases">
        <title>Paraconexibacter antarcticus.</title>
        <authorList>
            <person name="Kim C.S."/>
        </authorList>
    </citation>
    <scope>NUCLEOTIDE SEQUENCE [LARGE SCALE GENOMIC DNA]</scope>
    <source>
        <strain evidence="4 5">02-257</strain>
    </source>
</reference>
<dbReference type="RefSeq" id="WP_254570890.1">
    <property type="nucleotide sequence ID" value="NZ_CP098502.1"/>
</dbReference>
<keyword evidence="5" id="KW-1185">Reference proteome</keyword>